<dbReference type="Proteomes" id="UP000008068">
    <property type="component" value="Unassembled WGS sequence"/>
</dbReference>
<dbReference type="HOGENOM" id="CLU_2401597_0_0_1"/>
<dbReference type="EMBL" id="GL379815">
    <property type="protein sequence ID" value="EGT45258.1"/>
    <property type="molecule type" value="Genomic_DNA"/>
</dbReference>
<dbReference type="InParanoid" id="G0MVS8"/>
<sequence length="93" mass="11173">MSRRPPVPRVERTADQQPRRRHSKPPGPGASPYEWNRFFCGKVKKMLGRTYHQNEPIVFRIFAKILRKLSKEDRVNFEEVLTRCARLPELWKR</sequence>
<organism evidence="3">
    <name type="scientific">Caenorhabditis brenneri</name>
    <name type="common">Nematode worm</name>
    <dbReference type="NCBI Taxonomy" id="135651"/>
    <lineage>
        <taxon>Eukaryota</taxon>
        <taxon>Metazoa</taxon>
        <taxon>Ecdysozoa</taxon>
        <taxon>Nematoda</taxon>
        <taxon>Chromadorea</taxon>
        <taxon>Rhabditida</taxon>
        <taxon>Rhabditina</taxon>
        <taxon>Rhabditomorpha</taxon>
        <taxon>Rhabditoidea</taxon>
        <taxon>Rhabditidae</taxon>
        <taxon>Peloderinae</taxon>
        <taxon>Caenorhabditis</taxon>
    </lineage>
</organism>
<evidence type="ECO:0000313" key="3">
    <source>
        <dbReference type="Proteomes" id="UP000008068"/>
    </source>
</evidence>
<accession>G0MVS8</accession>
<evidence type="ECO:0000313" key="2">
    <source>
        <dbReference type="EMBL" id="EGT45258.1"/>
    </source>
</evidence>
<name>G0MVS8_CAEBE</name>
<proteinExistence type="predicted"/>
<feature type="compositionally biased region" description="Basic and acidic residues" evidence="1">
    <location>
        <begin position="9"/>
        <end position="18"/>
    </location>
</feature>
<feature type="region of interest" description="Disordered" evidence="1">
    <location>
        <begin position="1"/>
        <end position="34"/>
    </location>
</feature>
<protein>
    <submittedName>
        <fullName evidence="2">Uncharacterized protein</fullName>
    </submittedName>
</protein>
<reference evidence="3" key="1">
    <citation type="submission" date="2011-07" db="EMBL/GenBank/DDBJ databases">
        <authorList>
            <consortium name="Caenorhabditis brenneri Sequencing and Analysis Consortium"/>
            <person name="Wilson R.K."/>
        </authorList>
    </citation>
    <scope>NUCLEOTIDE SEQUENCE [LARGE SCALE GENOMIC DNA]</scope>
    <source>
        <strain evidence="3">PB2801</strain>
    </source>
</reference>
<keyword evidence="3" id="KW-1185">Reference proteome</keyword>
<dbReference type="AlphaFoldDB" id="G0MVS8"/>
<evidence type="ECO:0000256" key="1">
    <source>
        <dbReference type="SAM" id="MobiDB-lite"/>
    </source>
</evidence>
<gene>
    <name evidence="2" type="ORF">CAEBREN_25291</name>
</gene>